<dbReference type="PATRIC" id="fig|137591.24.peg.2207"/>
<keyword evidence="1" id="KW-1133">Transmembrane helix</keyword>
<keyword evidence="1" id="KW-0812">Transmembrane</keyword>
<dbReference type="GO" id="GO:0016020">
    <property type="term" value="C:membrane"/>
    <property type="evidence" value="ECO:0007669"/>
    <property type="project" value="InterPro"/>
</dbReference>
<protein>
    <submittedName>
        <fullName evidence="2 3">YGGT family protein</fullName>
    </submittedName>
</protein>
<dbReference type="Proteomes" id="UP000320012">
    <property type="component" value="Unassembled WGS sequence"/>
</dbReference>
<dbReference type="Proteomes" id="UP000032289">
    <property type="component" value="Unassembled WGS sequence"/>
</dbReference>
<dbReference type="OrthoDB" id="47652at2"/>
<dbReference type="EMBL" id="JWHT01000063">
    <property type="protein sequence ID" value="KIU20177.1"/>
    <property type="molecule type" value="Genomic_DNA"/>
</dbReference>
<dbReference type="InterPro" id="IPR003425">
    <property type="entry name" value="CCB3/YggT"/>
</dbReference>
<evidence type="ECO:0000313" key="5">
    <source>
        <dbReference type="Proteomes" id="UP000320012"/>
    </source>
</evidence>
<accession>A0A0D1LNC9</accession>
<dbReference type="EMBL" id="VNHC01000002">
    <property type="protein sequence ID" value="TVV27837.1"/>
    <property type="molecule type" value="Genomic_DNA"/>
</dbReference>
<keyword evidence="1" id="KW-0472">Membrane</keyword>
<comment type="caution">
    <text evidence="2">The sequence shown here is derived from an EMBL/GenBank/DDBJ whole genome shotgun (WGS) entry which is preliminary data.</text>
</comment>
<reference evidence="2" key="1">
    <citation type="journal article" date="2015" name="Microbiology (Mosc.)">
        <title>Genomics of the Weissella cibaria species with an examination of its metabolic traits.</title>
        <authorList>
            <person name="Lynch K.M."/>
            <person name="Lucid A."/>
            <person name="Arendt E.K."/>
            <person name="Sleator R.D."/>
            <person name="Lucey B."/>
            <person name="Coffey A."/>
        </authorList>
    </citation>
    <scope>NUCLEOTIDE SEQUENCE [LARGE SCALE GENOMIC DNA]</scope>
    <source>
        <strain evidence="2">AB3b</strain>
    </source>
</reference>
<reference evidence="3 5" key="2">
    <citation type="submission" date="2019-07" db="EMBL/GenBank/DDBJ databases">
        <title>Genome sequence of Weissella cibaria GK1.</title>
        <authorList>
            <person name="Choi H.-J."/>
        </authorList>
    </citation>
    <scope>NUCLEOTIDE SEQUENCE [LARGE SCALE GENOMIC DNA]</scope>
    <source>
        <strain evidence="3 5">GK1</strain>
    </source>
</reference>
<proteinExistence type="predicted"/>
<gene>
    <name evidence="2" type="ORF">ab3b_02257</name>
    <name evidence="3" type="ORF">FO435_08055</name>
</gene>
<evidence type="ECO:0000313" key="4">
    <source>
        <dbReference type="Proteomes" id="UP000032289"/>
    </source>
</evidence>
<dbReference type="AlphaFoldDB" id="A0A0D1LNC9"/>
<dbReference type="Pfam" id="PF02325">
    <property type="entry name" value="CCB3_YggT"/>
    <property type="match status" value="1"/>
</dbReference>
<name>A0A0D1LNC9_9LACO</name>
<evidence type="ECO:0000313" key="2">
    <source>
        <dbReference type="EMBL" id="KIU20177.1"/>
    </source>
</evidence>
<feature type="transmembrane region" description="Helical" evidence="1">
    <location>
        <begin position="30"/>
        <end position="48"/>
    </location>
</feature>
<dbReference type="RefSeq" id="WP_043708203.1">
    <property type="nucleotide sequence ID" value="NZ_CP012873.1"/>
</dbReference>
<evidence type="ECO:0000313" key="3">
    <source>
        <dbReference type="EMBL" id="TVV27837.1"/>
    </source>
</evidence>
<evidence type="ECO:0000256" key="1">
    <source>
        <dbReference type="SAM" id="Phobius"/>
    </source>
</evidence>
<sequence>MVAIFLLLSLVLRALEFVILIWVLMSWLPGAQQSALGQFLGMIAGFILDPLRRFIPRTGFIDFTPLAGLLLLQAAQVGLQAIARMI</sequence>
<dbReference type="KEGG" id="wcb:AO080_05730"/>
<organism evidence="2 4">
    <name type="scientific">Weissella cibaria</name>
    <dbReference type="NCBI Taxonomy" id="137591"/>
    <lineage>
        <taxon>Bacteria</taxon>
        <taxon>Bacillati</taxon>
        <taxon>Bacillota</taxon>
        <taxon>Bacilli</taxon>
        <taxon>Lactobacillales</taxon>
        <taxon>Lactobacillaceae</taxon>
        <taxon>Weissella</taxon>
    </lineage>
</organism>